<dbReference type="OrthoDB" id="1668230at2759"/>
<dbReference type="GO" id="GO:0005524">
    <property type="term" value="F:ATP binding"/>
    <property type="evidence" value="ECO:0007669"/>
    <property type="project" value="UniProtKB-KW"/>
</dbReference>
<dbReference type="EC" id="2.7.11.1" evidence="3"/>
<evidence type="ECO:0000256" key="10">
    <source>
        <dbReference type="ARBA" id="ARBA00030980"/>
    </source>
</evidence>
<evidence type="ECO:0000256" key="11">
    <source>
        <dbReference type="ARBA" id="ARBA00033194"/>
    </source>
</evidence>
<reference evidence="15 16" key="1">
    <citation type="journal article" date="2018" name="IMA Fungus">
        <title>IMA Genome-F 9: Draft genome sequence of Annulohypoxylon stygium, Aspergillus mulundensis, Berkeleyomyces basicola (syn. Thielaviopsis basicola), Ceratocystis smalleyi, two Cercospora beticola strains, Coleophoma cylindrospora, Fusarium fracticaudum, Phialophora cf. hyalina, and Morchella septimelata.</title>
        <authorList>
            <person name="Wingfield B.D."/>
            <person name="Bills G.F."/>
            <person name="Dong Y."/>
            <person name="Huang W."/>
            <person name="Nel W.J."/>
            <person name="Swalarsk-Parry B.S."/>
            <person name="Vaghefi N."/>
            <person name="Wilken P.M."/>
            <person name="An Z."/>
            <person name="de Beer Z.W."/>
            <person name="De Vos L."/>
            <person name="Chen L."/>
            <person name="Duong T.A."/>
            <person name="Gao Y."/>
            <person name="Hammerbacher A."/>
            <person name="Kikkert J.R."/>
            <person name="Li Y."/>
            <person name="Li H."/>
            <person name="Li K."/>
            <person name="Li Q."/>
            <person name="Liu X."/>
            <person name="Ma X."/>
            <person name="Naidoo K."/>
            <person name="Pethybridge S.J."/>
            <person name="Sun J."/>
            <person name="Steenkamp E.T."/>
            <person name="van der Nest M.A."/>
            <person name="van Wyk S."/>
            <person name="Wingfield M.J."/>
            <person name="Xiong C."/>
            <person name="Yue Q."/>
            <person name="Zhang X."/>
        </authorList>
    </citation>
    <scope>NUCLEOTIDE SEQUENCE [LARGE SCALE GENOMIC DNA]</scope>
    <source>
        <strain evidence="15 16">BP 5553</strain>
    </source>
</reference>
<keyword evidence="16" id="KW-1185">Reference proteome</keyword>
<dbReference type="InterPro" id="IPR011009">
    <property type="entry name" value="Kinase-like_dom_sf"/>
</dbReference>
<evidence type="ECO:0000256" key="13">
    <source>
        <dbReference type="ARBA" id="ARBA00048679"/>
    </source>
</evidence>
<dbReference type="InterPro" id="IPR001245">
    <property type="entry name" value="Ser-Thr/Tyr_kinase_cat_dom"/>
</dbReference>
<evidence type="ECO:0000256" key="1">
    <source>
        <dbReference type="ARBA" id="ARBA00003747"/>
    </source>
</evidence>
<evidence type="ECO:0000313" key="15">
    <source>
        <dbReference type="EMBL" id="RDL37127.1"/>
    </source>
</evidence>
<dbReference type="InterPro" id="IPR051681">
    <property type="entry name" value="Ser/Thr_Kinases-Pseudokinases"/>
</dbReference>
<comment type="catalytic activity">
    <reaction evidence="13">
        <text>L-seryl-[protein] + ATP = O-phospho-L-seryl-[protein] + ADP + H(+)</text>
        <dbReference type="Rhea" id="RHEA:17989"/>
        <dbReference type="Rhea" id="RHEA-COMP:9863"/>
        <dbReference type="Rhea" id="RHEA-COMP:11604"/>
        <dbReference type="ChEBI" id="CHEBI:15378"/>
        <dbReference type="ChEBI" id="CHEBI:29999"/>
        <dbReference type="ChEBI" id="CHEBI:30616"/>
        <dbReference type="ChEBI" id="CHEBI:83421"/>
        <dbReference type="ChEBI" id="CHEBI:456216"/>
        <dbReference type="EC" id="2.7.11.1"/>
    </reaction>
</comment>
<evidence type="ECO:0000256" key="6">
    <source>
        <dbReference type="ARBA" id="ARBA00022679"/>
    </source>
</evidence>
<comment type="function">
    <text evidence="1">Component of the EKC/KEOPS complex that is required for the formation of a threonylcarbamoyl group on adenosine at position 37 (t(6)A37) in tRNAs that read codons beginning with adenine. The complex is probably involved in the transfer of the threonylcarbamoyl moiety of threonylcarbamoyl-AMP (TC-AMP) to the N6 group of A37. BUD32 has ATPase activity in the context of the EKC/KEOPS complex and likely plays a supporting role to the catalytic subunit KAE1. The EKC/KEOPS complex also promotes both telomere uncapping and telomere elongation. The complex is required for efficient recruitment of transcriptional coactivators.</text>
</comment>
<dbReference type="AlphaFoldDB" id="A0A370TNN1"/>
<dbReference type="InterPro" id="IPR008266">
    <property type="entry name" value="Tyr_kinase_AS"/>
</dbReference>
<evidence type="ECO:0000256" key="2">
    <source>
        <dbReference type="ARBA" id="ARBA00011534"/>
    </source>
</evidence>
<keyword evidence="9" id="KW-0067">ATP-binding</keyword>
<dbReference type="RefSeq" id="XP_031869783.1">
    <property type="nucleotide sequence ID" value="XM_032013183.1"/>
</dbReference>
<keyword evidence="7" id="KW-0547">Nucleotide-binding</keyword>
<proteinExistence type="predicted"/>
<evidence type="ECO:0000256" key="7">
    <source>
        <dbReference type="ARBA" id="ARBA00022741"/>
    </source>
</evidence>
<dbReference type="PANTHER" id="PTHR44329:SF288">
    <property type="entry name" value="MITOGEN-ACTIVATED PROTEIN KINASE KINASE KINASE 20"/>
    <property type="match status" value="1"/>
</dbReference>
<dbReference type="STRING" id="2656787.A0A370TNN1"/>
<sequence length="206" mass="22383">MSSDDIQYPSGFGLKDVVAWGTTGLVVLDEPSKTIIRTPLDSLDQERIAEAINFIHGAGVIHGDLTRENIFLDENLNAKLADFAGSSIDGSPLPIAVTASHEYPGSLVFVQGDLFAFGSSLYEIMTGHAPYNGLTDKEIHTLYSKGEFPNTEFLQAIGSTIRKCWHGQYCASDSATKDIRGIFPPMPSFQFQVQGDESSTQSSTTR</sequence>
<comment type="subunit">
    <text evidence="2">Component of the EKC/KEOPS complex composed of at least BUD32, CGI121, GON7, KAE1 and PCC1; the whole complex dimerizes.</text>
</comment>
<gene>
    <name evidence="15" type="ORF">BP5553_04560</name>
</gene>
<evidence type="ECO:0000256" key="8">
    <source>
        <dbReference type="ARBA" id="ARBA00022777"/>
    </source>
</evidence>
<evidence type="ECO:0000313" key="16">
    <source>
        <dbReference type="Proteomes" id="UP000254866"/>
    </source>
</evidence>
<dbReference type="SUPFAM" id="SSF56112">
    <property type="entry name" value="Protein kinase-like (PK-like)"/>
    <property type="match status" value="1"/>
</dbReference>
<comment type="catalytic activity">
    <reaction evidence="12">
        <text>L-threonyl-[protein] + ATP = O-phospho-L-threonyl-[protein] + ADP + H(+)</text>
        <dbReference type="Rhea" id="RHEA:46608"/>
        <dbReference type="Rhea" id="RHEA-COMP:11060"/>
        <dbReference type="Rhea" id="RHEA-COMP:11605"/>
        <dbReference type="ChEBI" id="CHEBI:15378"/>
        <dbReference type="ChEBI" id="CHEBI:30013"/>
        <dbReference type="ChEBI" id="CHEBI:30616"/>
        <dbReference type="ChEBI" id="CHEBI:61977"/>
        <dbReference type="ChEBI" id="CHEBI:456216"/>
        <dbReference type="EC" id="2.7.11.1"/>
    </reaction>
</comment>
<dbReference type="PROSITE" id="PS00109">
    <property type="entry name" value="PROTEIN_KINASE_TYR"/>
    <property type="match status" value="1"/>
</dbReference>
<keyword evidence="6" id="KW-0808">Transferase</keyword>
<organism evidence="15 16">
    <name type="scientific">Venustampulla echinocandica</name>
    <dbReference type="NCBI Taxonomy" id="2656787"/>
    <lineage>
        <taxon>Eukaryota</taxon>
        <taxon>Fungi</taxon>
        <taxon>Dikarya</taxon>
        <taxon>Ascomycota</taxon>
        <taxon>Pezizomycotina</taxon>
        <taxon>Leotiomycetes</taxon>
        <taxon>Helotiales</taxon>
        <taxon>Pleuroascaceae</taxon>
        <taxon>Venustampulla</taxon>
    </lineage>
</organism>
<evidence type="ECO:0000256" key="5">
    <source>
        <dbReference type="ARBA" id="ARBA00019973"/>
    </source>
</evidence>
<dbReference type="PANTHER" id="PTHR44329">
    <property type="entry name" value="SERINE/THREONINE-PROTEIN KINASE TNNI3K-RELATED"/>
    <property type="match status" value="1"/>
</dbReference>
<evidence type="ECO:0000259" key="14">
    <source>
        <dbReference type="PROSITE" id="PS50011"/>
    </source>
</evidence>
<dbReference type="PROSITE" id="PS50011">
    <property type="entry name" value="PROTEIN_KINASE_DOM"/>
    <property type="match status" value="1"/>
</dbReference>
<evidence type="ECO:0000256" key="12">
    <source>
        <dbReference type="ARBA" id="ARBA00047899"/>
    </source>
</evidence>
<dbReference type="GO" id="GO:0004674">
    <property type="term" value="F:protein serine/threonine kinase activity"/>
    <property type="evidence" value="ECO:0007669"/>
    <property type="project" value="UniProtKB-EC"/>
</dbReference>
<dbReference type="Pfam" id="PF07714">
    <property type="entry name" value="PK_Tyr_Ser-Thr"/>
    <property type="match status" value="1"/>
</dbReference>
<keyword evidence="8" id="KW-0418">Kinase</keyword>
<dbReference type="EMBL" id="NPIC01000003">
    <property type="protein sequence ID" value="RDL37127.1"/>
    <property type="molecule type" value="Genomic_DNA"/>
</dbReference>
<dbReference type="Proteomes" id="UP000254866">
    <property type="component" value="Unassembled WGS sequence"/>
</dbReference>
<accession>A0A370TNN1</accession>
<evidence type="ECO:0000256" key="9">
    <source>
        <dbReference type="ARBA" id="ARBA00022840"/>
    </source>
</evidence>
<comment type="caution">
    <text evidence="15">The sequence shown here is derived from an EMBL/GenBank/DDBJ whole genome shotgun (WGS) entry which is preliminary data.</text>
</comment>
<evidence type="ECO:0000256" key="3">
    <source>
        <dbReference type="ARBA" id="ARBA00012513"/>
    </source>
</evidence>
<name>A0A370TNN1_9HELO</name>
<feature type="domain" description="Protein kinase" evidence="14">
    <location>
        <begin position="1"/>
        <end position="206"/>
    </location>
</feature>
<evidence type="ECO:0000256" key="4">
    <source>
        <dbReference type="ARBA" id="ARBA00013948"/>
    </source>
</evidence>
<dbReference type="Gene3D" id="1.10.510.10">
    <property type="entry name" value="Transferase(Phosphotransferase) domain 1"/>
    <property type="match status" value="1"/>
</dbReference>
<dbReference type="GeneID" id="43597409"/>
<dbReference type="InterPro" id="IPR000719">
    <property type="entry name" value="Prot_kinase_dom"/>
</dbReference>
<protein>
    <recommendedName>
        <fullName evidence="5">EKC/KEOPS complex subunit BUD32</fullName>
        <ecNumber evidence="3">2.7.11.1</ecNumber>
    </recommendedName>
    <alternativeName>
        <fullName evidence="10 11">Atypical Serine/threonine protein kinase BUD32</fullName>
    </alternativeName>
    <alternativeName>
        <fullName evidence="4">EKC/KEOPS complex subunit bud32</fullName>
    </alternativeName>
</protein>